<gene>
    <name evidence="1" type="ORF">AVEN_227182_1</name>
</gene>
<dbReference type="AlphaFoldDB" id="A0A4Y2BXD1"/>
<proteinExistence type="predicted"/>
<accession>A0A4Y2BXD1</accession>
<evidence type="ECO:0000313" key="2">
    <source>
        <dbReference type="Proteomes" id="UP000499080"/>
    </source>
</evidence>
<comment type="caution">
    <text evidence="1">The sequence shown here is derived from an EMBL/GenBank/DDBJ whole genome shotgun (WGS) entry which is preliminary data.</text>
</comment>
<name>A0A4Y2BXD1_ARAVE</name>
<protein>
    <submittedName>
        <fullName evidence="1">Uncharacterized protein</fullName>
    </submittedName>
</protein>
<dbReference type="Proteomes" id="UP000499080">
    <property type="component" value="Unassembled WGS sequence"/>
</dbReference>
<organism evidence="1 2">
    <name type="scientific">Araneus ventricosus</name>
    <name type="common">Orbweaver spider</name>
    <name type="synonym">Epeira ventricosa</name>
    <dbReference type="NCBI Taxonomy" id="182803"/>
    <lineage>
        <taxon>Eukaryota</taxon>
        <taxon>Metazoa</taxon>
        <taxon>Ecdysozoa</taxon>
        <taxon>Arthropoda</taxon>
        <taxon>Chelicerata</taxon>
        <taxon>Arachnida</taxon>
        <taxon>Araneae</taxon>
        <taxon>Araneomorphae</taxon>
        <taxon>Entelegynae</taxon>
        <taxon>Araneoidea</taxon>
        <taxon>Araneidae</taxon>
        <taxon>Araneus</taxon>
    </lineage>
</organism>
<evidence type="ECO:0000313" key="1">
    <source>
        <dbReference type="EMBL" id="GBL95966.1"/>
    </source>
</evidence>
<keyword evidence="2" id="KW-1185">Reference proteome</keyword>
<sequence length="84" mass="9470">MLEEVGMGTPVPYLENGPYHENGHYLENGPYLLNSAQNNFSPVNAIFYCVGWVGQREGEIQNLKLLQLTAFSFYPLLEPSGFFP</sequence>
<reference evidence="1 2" key="1">
    <citation type="journal article" date="2019" name="Sci. Rep.">
        <title>Orb-weaving spider Araneus ventricosus genome elucidates the spidroin gene catalogue.</title>
        <authorList>
            <person name="Kono N."/>
            <person name="Nakamura H."/>
            <person name="Ohtoshi R."/>
            <person name="Moran D.A.P."/>
            <person name="Shinohara A."/>
            <person name="Yoshida Y."/>
            <person name="Fujiwara M."/>
            <person name="Mori M."/>
            <person name="Tomita M."/>
            <person name="Arakawa K."/>
        </authorList>
    </citation>
    <scope>NUCLEOTIDE SEQUENCE [LARGE SCALE GENOMIC DNA]</scope>
</reference>
<dbReference type="EMBL" id="BGPR01000115">
    <property type="protein sequence ID" value="GBL95966.1"/>
    <property type="molecule type" value="Genomic_DNA"/>
</dbReference>